<dbReference type="Proteomes" id="UP000655225">
    <property type="component" value="Unassembled WGS sequence"/>
</dbReference>
<dbReference type="Pfam" id="PF01753">
    <property type="entry name" value="zf-MYND"/>
    <property type="match status" value="1"/>
</dbReference>
<name>A0A835D2M3_TETSI</name>
<keyword evidence="6" id="KW-0732">Signal</keyword>
<dbReference type="Gene3D" id="6.10.140.2220">
    <property type="match status" value="1"/>
</dbReference>
<keyword evidence="1" id="KW-0479">Metal-binding</keyword>
<keyword evidence="2 4" id="KW-0863">Zinc-finger</keyword>
<dbReference type="PANTHER" id="PTHR12298">
    <property type="entry name" value="PCDC2 PROGRAMMED CELL DEATH PROTEIN 2 -RELATED"/>
    <property type="match status" value="1"/>
</dbReference>
<dbReference type="OrthoDB" id="443682at2759"/>
<evidence type="ECO:0000256" key="2">
    <source>
        <dbReference type="ARBA" id="ARBA00022771"/>
    </source>
</evidence>
<keyword evidence="3" id="KW-0862">Zinc</keyword>
<organism evidence="8 9">
    <name type="scientific">Tetracentron sinense</name>
    <name type="common">Spur-leaf</name>
    <dbReference type="NCBI Taxonomy" id="13715"/>
    <lineage>
        <taxon>Eukaryota</taxon>
        <taxon>Viridiplantae</taxon>
        <taxon>Streptophyta</taxon>
        <taxon>Embryophyta</taxon>
        <taxon>Tracheophyta</taxon>
        <taxon>Spermatophyta</taxon>
        <taxon>Magnoliopsida</taxon>
        <taxon>Trochodendrales</taxon>
        <taxon>Trochodendraceae</taxon>
        <taxon>Tetracentron</taxon>
    </lineage>
</organism>
<evidence type="ECO:0000256" key="1">
    <source>
        <dbReference type="ARBA" id="ARBA00022723"/>
    </source>
</evidence>
<protein>
    <recommendedName>
        <fullName evidence="7">MYND-type domain-containing protein</fullName>
    </recommendedName>
</protein>
<accession>A0A835D2M3</accession>
<evidence type="ECO:0000256" key="5">
    <source>
        <dbReference type="SAM" id="MobiDB-lite"/>
    </source>
</evidence>
<gene>
    <name evidence="8" type="ORF">HHK36_026421</name>
</gene>
<dbReference type="PROSITE" id="PS50865">
    <property type="entry name" value="ZF_MYND_2"/>
    <property type="match status" value="1"/>
</dbReference>
<feature type="region of interest" description="Disordered" evidence="5">
    <location>
        <begin position="62"/>
        <end position="83"/>
    </location>
</feature>
<dbReference type="AlphaFoldDB" id="A0A835D2M3"/>
<feature type="chain" id="PRO_5032590373" description="MYND-type domain-containing protein" evidence="6">
    <location>
        <begin position="27"/>
        <end position="83"/>
    </location>
</feature>
<evidence type="ECO:0000256" key="6">
    <source>
        <dbReference type="SAM" id="SignalP"/>
    </source>
</evidence>
<reference evidence="8 9" key="1">
    <citation type="submission" date="2020-04" db="EMBL/GenBank/DDBJ databases">
        <title>Plant Genome Project.</title>
        <authorList>
            <person name="Zhang R.-G."/>
        </authorList>
    </citation>
    <scope>NUCLEOTIDE SEQUENCE [LARGE SCALE GENOMIC DNA]</scope>
    <source>
        <strain evidence="8">YNK0</strain>
        <tissue evidence="8">Leaf</tissue>
    </source>
</reference>
<evidence type="ECO:0000256" key="4">
    <source>
        <dbReference type="PROSITE-ProRule" id="PRU00134"/>
    </source>
</evidence>
<evidence type="ECO:0000313" key="8">
    <source>
        <dbReference type="EMBL" id="KAF8387766.1"/>
    </source>
</evidence>
<comment type="caution">
    <text evidence="8">The sequence shown here is derived from an EMBL/GenBank/DDBJ whole genome shotgun (WGS) entry which is preliminary data.</text>
</comment>
<dbReference type="PANTHER" id="PTHR12298:SF4">
    <property type="entry name" value="PROGRAMMED CELL DEATH PROTEIN 2"/>
    <property type="match status" value="1"/>
</dbReference>
<dbReference type="GO" id="GO:0008270">
    <property type="term" value="F:zinc ion binding"/>
    <property type="evidence" value="ECO:0007669"/>
    <property type="project" value="UniProtKB-KW"/>
</dbReference>
<dbReference type="SUPFAM" id="SSF144232">
    <property type="entry name" value="HIT/MYND zinc finger-like"/>
    <property type="match status" value="1"/>
</dbReference>
<feature type="domain" description="MYND-type" evidence="7">
    <location>
        <begin position="18"/>
        <end position="56"/>
    </location>
</feature>
<evidence type="ECO:0000259" key="7">
    <source>
        <dbReference type="PROSITE" id="PS50865"/>
    </source>
</evidence>
<dbReference type="InterPro" id="IPR002893">
    <property type="entry name" value="Znf_MYND"/>
</dbReference>
<feature type="compositionally biased region" description="Low complexity" evidence="5">
    <location>
        <begin position="62"/>
        <end position="77"/>
    </location>
</feature>
<feature type="signal peptide" evidence="6">
    <location>
        <begin position="1"/>
        <end position="26"/>
    </location>
</feature>
<dbReference type="EMBL" id="JABCRI010000020">
    <property type="protein sequence ID" value="KAF8387766.1"/>
    <property type="molecule type" value="Genomic_DNA"/>
</dbReference>
<proteinExistence type="predicted"/>
<keyword evidence="9" id="KW-1185">Reference proteome</keyword>
<sequence>MHLGDLIPLMVPCLATLCTWCSTWRGDKICSSCRGARYCSEKHQVMHWRSGHNIDCRRLSISSQSSSSSLSNSTTTSAEINKG</sequence>
<evidence type="ECO:0000313" key="9">
    <source>
        <dbReference type="Proteomes" id="UP000655225"/>
    </source>
</evidence>
<evidence type="ECO:0000256" key="3">
    <source>
        <dbReference type="ARBA" id="ARBA00022833"/>
    </source>
</evidence>